<name>A0A518DMQ1_9BACT</name>
<accession>A0A518DMQ1</accession>
<dbReference type="GO" id="GO:0000155">
    <property type="term" value="F:phosphorelay sensor kinase activity"/>
    <property type="evidence" value="ECO:0007669"/>
    <property type="project" value="InterPro"/>
</dbReference>
<protein>
    <recommendedName>
        <fullName evidence="2">histidine kinase</fullName>
        <ecNumber evidence="2">2.7.13.3</ecNumber>
    </recommendedName>
</protein>
<dbReference type="SUPFAM" id="SSF55785">
    <property type="entry name" value="PYP-like sensor domain (PAS domain)"/>
    <property type="match status" value="1"/>
</dbReference>
<dbReference type="InterPro" id="IPR036890">
    <property type="entry name" value="HATPase_C_sf"/>
</dbReference>
<dbReference type="InterPro" id="IPR050736">
    <property type="entry name" value="Sensor_HK_Regulatory"/>
</dbReference>
<keyword evidence="7 8" id="KW-0472">Membrane</keyword>
<keyword evidence="3" id="KW-0597">Phosphoprotein</keyword>
<keyword evidence="6" id="KW-0902">Two-component regulatory system</keyword>
<dbReference type="InterPro" id="IPR003594">
    <property type="entry name" value="HATPase_dom"/>
</dbReference>
<evidence type="ECO:0000256" key="8">
    <source>
        <dbReference type="SAM" id="Phobius"/>
    </source>
</evidence>
<dbReference type="EC" id="2.7.13.3" evidence="2"/>
<feature type="transmembrane region" description="Helical" evidence="8">
    <location>
        <begin position="36"/>
        <end position="56"/>
    </location>
</feature>
<dbReference type="RefSeq" id="WP_145049616.1">
    <property type="nucleotide sequence ID" value="NZ_CP036433.1"/>
</dbReference>
<dbReference type="InterPro" id="IPR003661">
    <property type="entry name" value="HisK_dim/P_dom"/>
</dbReference>
<feature type="transmembrane region" description="Helical" evidence="8">
    <location>
        <begin position="12"/>
        <end position="30"/>
    </location>
</feature>
<evidence type="ECO:0000256" key="7">
    <source>
        <dbReference type="ARBA" id="ARBA00023136"/>
    </source>
</evidence>
<gene>
    <name evidence="11" type="primary">phoR_1</name>
    <name evidence="11" type="ORF">Pla8534_08820</name>
</gene>
<sequence>MTSRHLQLAIPYVLGLLTVTALALMLPSFFSSQPVLKLIVFASIASAVLLTAGWCLSTRRQERRLMAGYFRCLAERRPEEWIAATPPSFLAEGLCGEFHAEFLSRVAEAIENWESINQQRAKAELKAKRTSEKLTQIAEVVASLDDPVLVVNAYEELVLANRAAEALLGFTFDASRKQRLSELELAGPILEPIQAALQHKTEVHRSRDVNLTDPAGTERSFRLLCRNSNPADENGPLTAVAVLSDVSDRKLLQKRNAEFVASVSHEMKTPLSSIKAYVELLADNDVEDETTREEFLDVINNQADRLQRLIDNLLNMARIEAGVVNVNKQKQSLNELLEEAFGVVQPSADQKKIQLKTDLSPLYLGALADRDMLLQSAINLLSNAIKYTPEGGHVTLRSRLTESGVEFEVEDSGVGLSQEDCLRVFDKFYRVARDRNMAPGTGLGLPLARHIIEEVHGGQLTVSSQLGKGSTFRISLPPAGSLSA</sequence>
<dbReference type="InterPro" id="IPR013656">
    <property type="entry name" value="PAS_4"/>
</dbReference>
<dbReference type="EMBL" id="CP036433">
    <property type="protein sequence ID" value="QDU93103.1"/>
    <property type="molecule type" value="Genomic_DNA"/>
</dbReference>
<dbReference type="Gene3D" id="1.10.287.130">
    <property type="match status" value="1"/>
</dbReference>
<evidence type="ECO:0000256" key="3">
    <source>
        <dbReference type="ARBA" id="ARBA00022553"/>
    </source>
</evidence>
<dbReference type="FunFam" id="1.10.287.130:FF:000001">
    <property type="entry name" value="Two-component sensor histidine kinase"/>
    <property type="match status" value="1"/>
</dbReference>
<feature type="domain" description="Histidine kinase" evidence="9">
    <location>
        <begin position="262"/>
        <end position="480"/>
    </location>
</feature>
<dbReference type="Pfam" id="PF00512">
    <property type="entry name" value="HisKA"/>
    <property type="match status" value="1"/>
</dbReference>
<keyword evidence="4 11" id="KW-0808">Transferase</keyword>
<dbReference type="InterPro" id="IPR036097">
    <property type="entry name" value="HisK_dim/P_sf"/>
</dbReference>
<dbReference type="Pfam" id="PF02518">
    <property type="entry name" value="HATPase_c"/>
    <property type="match status" value="1"/>
</dbReference>
<dbReference type="SUPFAM" id="SSF47384">
    <property type="entry name" value="Homodimeric domain of signal transducing histidine kinase"/>
    <property type="match status" value="1"/>
</dbReference>
<dbReference type="InterPro" id="IPR005467">
    <property type="entry name" value="His_kinase_dom"/>
</dbReference>
<dbReference type="SMART" id="SM00387">
    <property type="entry name" value="HATPase_c"/>
    <property type="match status" value="1"/>
</dbReference>
<evidence type="ECO:0000313" key="12">
    <source>
        <dbReference type="Proteomes" id="UP000317648"/>
    </source>
</evidence>
<dbReference type="InterPro" id="IPR000014">
    <property type="entry name" value="PAS"/>
</dbReference>
<evidence type="ECO:0000259" key="9">
    <source>
        <dbReference type="PROSITE" id="PS50109"/>
    </source>
</evidence>
<dbReference type="InterPro" id="IPR035965">
    <property type="entry name" value="PAS-like_dom_sf"/>
</dbReference>
<dbReference type="PROSITE" id="PS50112">
    <property type="entry name" value="PAS"/>
    <property type="match status" value="1"/>
</dbReference>
<dbReference type="SMART" id="SM00388">
    <property type="entry name" value="HisKA"/>
    <property type="match status" value="1"/>
</dbReference>
<dbReference type="InterPro" id="IPR004358">
    <property type="entry name" value="Sig_transdc_His_kin-like_C"/>
</dbReference>
<dbReference type="PANTHER" id="PTHR43711:SF1">
    <property type="entry name" value="HISTIDINE KINASE 1"/>
    <property type="match status" value="1"/>
</dbReference>
<dbReference type="FunFam" id="3.30.565.10:FF:000006">
    <property type="entry name" value="Sensor histidine kinase WalK"/>
    <property type="match status" value="1"/>
</dbReference>
<dbReference type="OrthoDB" id="9813151at2"/>
<evidence type="ECO:0000256" key="5">
    <source>
        <dbReference type="ARBA" id="ARBA00022777"/>
    </source>
</evidence>
<dbReference type="Proteomes" id="UP000317648">
    <property type="component" value="Chromosome"/>
</dbReference>
<proteinExistence type="predicted"/>
<evidence type="ECO:0000256" key="2">
    <source>
        <dbReference type="ARBA" id="ARBA00012438"/>
    </source>
</evidence>
<evidence type="ECO:0000256" key="6">
    <source>
        <dbReference type="ARBA" id="ARBA00023012"/>
    </source>
</evidence>
<keyword evidence="8" id="KW-1133">Transmembrane helix</keyword>
<evidence type="ECO:0000259" key="10">
    <source>
        <dbReference type="PROSITE" id="PS50112"/>
    </source>
</evidence>
<dbReference type="KEGG" id="lcre:Pla8534_08820"/>
<dbReference type="PANTHER" id="PTHR43711">
    <property type="entry name" value="TWO-COMPONENT HISTIDINE KINASE"/>
    <property type="match status" value="1"/>
</dbReference>
<dbReference type="Pfam" id="PF08448">
    <property type="entry name" value="PAS_4"/>
    <property type="match status" value="1"/>
</dbReference>
<evidence type="ECO:0000256" key="4">
    <source>
        <dbReference type="ARBA" id="ARBA00022679"/>
    </source>
</evidence>
<comment type="catalytic activity">
    <reaction evidence="1">
        <text>ATP + protein L-histidine = ADP + protein N-phospho-L-histidine.</text>
        <dbReference type="EC" id="2.7.13.3"/>
    </reaction>
</comment>
<dbReference type="CDD" id="cd00082">
    <property type="entry name" value="HisKA"/>
    <property type="match status" value="1"/>
</dbReference>
<reference evidence="11 12" key="1">
    <citation type="submission" date="2019-02" db="EMBL/GenBank/DDBJ databases">
        <title>Deep-cultivation of Planctomycetes and their phenomic and genomic characterization uncovers novel biology.</title>
        <authorList>
            <person name="Wiegand S."/>
            <person name="Jogler M."/>
            <person name="Boedeker C."/>
            <person name="Pinto D."/>
            <person name="Vollmers J."/>
            <person name="Rivas-Marin E."/>
            <person name="Kohn T."/>
            <person name="Peeters S.H."/>
            <person name="Heuer A."/>
            <person name="Rast P."/>
            <person name="Oberbeckmann S."/>
            <person name="Bunk B."/>
            <person name="Jeske O."/>
            <person name="Meyerdierks A."/>
            <person name="Storesund J.E."/>
            <person name="Kallscheuer N."/>
            <person name="Luecker S."/>
            <person name="Lage O.M."/>
            <person name="Pohl T."/>
            <person name="Merkel B.J."/>
            <person name="Hornburger P."/>
            <person name="Mueller R.-W."/>
            <person name="Bruemmer F."/>
            <person name="Labrenz M."/>
            <person name="Spormann A.M."/>
            <person name="Op den Camp H."/>
            <person name="Overmann J."/>
            <person name="Amann R."/>
            <person name="Jetten M.S.M."/>
            <person name="Mascher T."/>
            <person name="Medema M.H."/>
            <person name="Devos D.P."/>
            <person name="Kaster A.-K."/>
            <person name="Ovreas L."/>
            <person name="Rohde M."/>
            <person name="Galperin M.Y."/>
            <person name="Jogler C."/>
        </authorList>
    </citation>
    <scope>NUCLEOTIDE SEQUENCE [LARGE SCALE GENOMIC DNA]</scope>
    <source>
        <strain evidence="11 12">Pla85_3_4</strain>
    </source>
</reference>
<dbReference type="Gene3D" id="3.30.450.20">
    <property type="entry name" value="PAS domain"/>
    <property type="match status" value="1"/>
</dbReference>
<dbReference type="AlphaFoldDB" id="A0A518DMQ1"/>
<keyword evidence="8" id="KW-0812">Transmembrane</keyword>
<dbReference type="Gene3D" id="3.30.565.10">
    <property type="entry name" value="Histidine kinase-like ATPase, C-terminal domain"/>
    <property type="match status" value="1"/>
</dbReference>
<feature type="domain" description="PAS" evidence="10">
    <location>
        <begin position="130"/>
        <end position="171"/>
    </location>
</feature>
<organism evidence="11 12">
    <name type="scientific">Lignipirellula cremea</name>
    <dbReference type="NCBI Taxonomy" id="2528010"/>
    <lineage>
        <taxon>Bacteria</taxon>
        <taxon>Pseudomonadati</taxon>
        <taxon>Planctomycetota</taxon>
        <taxon>Planctomycetia</taxon>
        <taxon>Pirellulales</taxon>
        <taxon>Pirellulaceae</taxon>
        <taxon>Lignipirellula</taxon>
    </lineage>
</organism>
<keyword evidence="12" id="KW-1185">Reference proteome</keyword>
<dbReference type="SUPFAM" id="SSF55874">
    <property type="entry name" value="ATPase domain of HSP90 chaperone/DNA topoisomerase II/histidine kinase"/>
    <property type="match status" value="1"/>
</dbReference>
<evidence type="ECO:0000256" key="1">
    <source>
        <dbReference type="ARBA" id="ARBA00000085"/>
    </source>
</evidence>
<dbReference type="PRINTS" id="PR00344">
    <property type="entry name" value="BCTRLSENSOR"/>
</dbReference>
<evidence type="ECO:0000313" key="11">
    <source>
        <dbReference type="EMBL" id="QDU93103.1"/>
    </source>
</evidence>
<keyword evidence="5" id="KW-0418">Kinase</keyword>
<dbReference type="PROSITE" id="PS50109">
    <property type="entry name" value="HIS_KIN"/>
    <property type="match status" value="1"/>
</dbReference>